<dbReference type="Proteomes" id="UP000442244">
    <property type="component" value="Unassembled WGS sequence"/>
</dbReference>
<comment type="caution">
    <text evidence="1">The sequence shown here is derived from an EMBL/GenBank/DDBJ whole genome shotgun (WGS) entry which is preliminary data.</text>
</comment>
<dbReference type="AlphaFoldDB" id="A0A6P2CKH7"/>
<keyword evidence="2" id="KW-1185">Reference proteome</keyword>
<reference evidence="1 2" key="1">
    <citation type="submission" date="2019-01" db="EMBL/GenBank/DDBJ databases">
        <title>Leuconostoc litchii sp. nov., a novel lactic acid bacterium isolated from lychee.</title>
        <authorList>
            <person name="Wang L.-T."/>
        </authorList>
    </citation>
    <scope>NUCLEOTIDE SEQUENCE [LARGE SCALE GENOMIC DNA]</scope>
    <source>
        <strain evidence="1 2">MB7</strain>
    </source>
</reference>
<dbReference type="OrthoDB" id="2223722at2"/>
<gene>
    <name evidence="1" type="ORF">ESZ47_06945</name>
</gene>
<proteinExistence type="predicted"/>
<organism evidence="1 2">
    <name type="scientific">Leuconostoc litchii</name>
    <dbReference type="NCBI Taxonomy" id="1981069"/>
    <lineage>
        <taxon>Bacteria</taxon>
        <taxon>Bacillati</taxon>
        <taxon>Bacillota</taxon>
        <taxon>Bacilli</taxon>
        <taxon>Lactobacillales</taxon>
        <taxon>Lactobacillaceae</taxon>
        <taxon>Leuconostoc</taxon>
    </lineage>
</organism>
<protein>
    <submittedName>
        <fullName evidence="1">Addiction module antitoxin RelB</fullName>
    </submittedName>
</protein>
<accession>A0A6P2CKH7</accession>
<evidence type="ECO:0000313" key="2">
    <source>
        <dbReference type="Proteomes" id="UP000442244"/>
    </source>
</evidence>
<sequence>MTSLVKNKQFSFRTNDELLVKAQKIAAAEHFDMATIFNSVLEKMVAQDDVPVELIDEKQKRQDKIIQSLYTEIDQGYQDYKNNRVKGIDEAFSKYGA</sequence>
<name>A0A6P2CKH7_9LACO</name>
<dbReference type="RefSeq" id="WP_148606029.1">
    <property type="nucleotide sequence ID" value="NZ_BSUV01000006.1"/>
</dbReference>
<evidence type="ECO:0000313" key="1">
    <source>
        <dbReference type="EMBL" id="TYC46421.1"/>
    </source>
</evidence>
<dbReference type="EMBL" id="SDGY01000004">
    <property type="protein sequence ID" value="TYC46421.1"/>
    <property type="molecule type" value="Genomic_DNA"/>
</dbReference>